<dbReference type="InterPro" id="IPR052944">
    <property type="entry name" value="Sporulation_related"/>
</dbReference>
<feature type="transmembrane region" description="Helical" evidence="1">
    <location>
        <begin position="79"/>
        <end position="100"/>
    </location>
</feature>
<dbReference type="EMBL" id="RJVG01000005">
    <property type="protein sequence ID" value="ROR28334.1"/>
    <property type="molecule type" value="Genomic_DNA"/>
</dbReference>
<dbReference type="PANTHER" id="PTHR37507">
    <property type="entry name" value="SPORULATION PROTEIN YDCC"/>
    <property type="match status" value="1"/>
</dbReference>
<name>A0A3N1XNS9_9FIRM</name>
<dbReference type="InterPro" id="IPR029046">
    <property type="entry name" value="LolA/LolB/LppX"/>
</dbReference>
<feature type="domain" description="MucB/RseB N-terminal" evidence="2">
    <location>
        <begin position="146"/>
        <end position="278"/>
    </location>
</feature>
<sequence length="551" mass="62344">MDNMEKKISDYIDQLNKEVKPIEHNQFNESADYEELMDTVRTIRNLKEPEYPDENFSRRLAASVKGAANMNNKRNKYVWITRTVAAAAVVALVFLVNMFMPTNNGNIVNAMEKALKELKAYHGIIEVVELNGQGDKVLQGRREVWADRNGNYYLKELEGSMKGLVTVNNGDKKWQIREDTKQVHIFSAFPDAYRFTFELGKEIENIKNAVNVKVIGEENILGRETSKIEVTPDGGAVYYLWVDKETNLPLQRETAMENAVQYQITYTEIEYLDEIPSELLEYNIPEGFGEIDKNGEQVFENIQEAKEIIGFEPKLISQIPEGYSLKTIAVEIKNNRLNLYYKNESNTVIITQMKADGELRPDTSAVLGKVNGNVAEIFVSLDNSEGILIGGGSYAGMTDISRVRWIENGKEYSVLGDISLDEMKIFVEEISEGEMIIPEEEVDTNEPEVTVEVNMEIEESEQKSADAGHSPWRLDPAYVTQVFVSLLIMPDGIQGDYPIAYDSITIEENSGVYAVAKINDDNSPASYVYLKRLVREDSTGIWTVVGYDKTK</sequence>
<evidence type="ECO:0000313" key="4">
    <source>
        <dbReference type="Proteomes" id="UP000273083"/>
    </source>
</evidence>
<dbReference type="InterPro" id="IPR033434">
    <property type="entry name" value="MucB/RseB_N"/>
</dbReference>
<gene>
    <name evidence="3" type="ORF">EDD66_105276</name>
</gene>
<dbReference type="PANTHER" id="PTHR37507:SF2">
    <property type="entry name" value="SPORULATION PROTEIN YDCC"/>
    <property type="match status" value="1"/>
</dbReference>
<dbReference type="RefSeq" id="WP_123609506.1">
    <property type="nucleotide sequence ID" value="NZ_RJVG01000005.1"/>
</dbReference>
<evidence type="ECO:0000256" key="1">
    <source>
        <dbReference type="SAM" id="Phobius"/>
    </source>
</evidence>
<evidence type="ECO:0000259" key="2">
    <source>
        <dbReference type="Pfam" id="PF03888"/>
    </source>
</evidence>
<keyword evidence="1" id="KW-0472">Membrane</keyword>
<keyword evidence="3" id="KW-0449">Lipoprotein</keyword>
<organism evidence="3 4">
    <name type="scientific">Mobilisporobacter senegalensis</name>
    <dbReference type="NCBI Taxonomy" id="1329262"/>
    <lineage>
        <taxon>Bacteria</taxon>
        <taxon>Bacillati</taxon>
        <taxon>Bacillota</taxon>
        <taxon>Clostridia</taxon>
        <taxon>Lachnospirales</taxon>
        <taxon>Lachnospiraceae</taxon>
        <taxon>Mobilisporobacter</taxon>
    </lineage>
</organism>
<dbReference type="OrthoDB" id="2826849at2"/>
<evidence type="ECO:0000313" key="3">
    <source>
        <dbReference type="EMBL" id="ROR28334.1"/>
    </source>
</evidence>
<dbReference type="Proteomes" id="UP000273083">
    <property type="component" value="Unassembled WGS sequence"/>
</dbReference>
<reference evidence="3 4" key="1">
    <citation type="submission" date="2018-11" db="EMBL/GenBank/DDBJ databases">
        <title>Genomic Encyclopedia of Type Strains, Phase IV (KMG-IV): sequencing the most valuable type-strain genomes for metagenomic binning, comparative biology and taxonomic classification.</title>
        <authorList>
            <person name="Goeker M."/>
        </authorList>
    </citation>
    <scope>NUCLEOTIDE SEQUENCE [LARGE SCALE GENOMIC DNA]</scope>
    <source>
        <strain evidence="3 4">DSM 26537</strain>
    </source>
</reference>
<proteinExistence type="predicted"/>
<dbReference type="Gene3D" id="2.50.20.10">
    <property type="entry name" value="Lipoprotein localisation LolA/LolB/LppX"/>
    <property type="match status" value="1"/>
</dbReference>
<comment type="caution">
    <text evidence="3">The sequence shown here is derived from an EMBL/GenBank/DDBJ whole genome shotgun (WGS) entry which is preliminary data.</text>
</comment>
<dbReference type="SUPFAM" id="SSF89392">
    <property type="entry name" value="Prokaryotic lipoproteins and lipoprotein localization factors"/>
    <property type="match status" value="1"/>
</dbReference>
<keyword evidence="4" id="KW-1185">Reference proteome</keyword>
<dbReference type="Pfam" id="PF03888">
    <property type="entry name" value="MucB_RseB"/>
    <property type="match status" value="1"/>
</dbReference>
<keyword evidence="1" id="KW-0812">Transmembrane</keyword>
<protein>
    <submittedName>
        <fullName evidence="3">Outer membrane lipoprotein-sorting protein</fullName>
    </submittedName>
</protein>
<keyword evidence="1" id="KW-1133">Transmembrane helix</keyword>
<dbReference type="AlphaFoldDB" id="A0A3N1XNS9"/>
<accession>A0A3N1XNS9</accession>